<dbReference type="Proteomes" id="UP000600071">
    <property type="component" value="Unassembled WGS sequence"/>
</dbReference>
<dbReference type="GO" id="GO:0090560">
    <property type="term" value="F:2-(3-amino-3-carboxypropyl)histidine synthase activity"/>
    <property type="evidence" value="ECO:0007669"/>
    <property type="project" value="UniProtKB-UniRule"/>
</dbReference>
<comment type="catalytic activity">
    <reaction evidence="9 10">
        <text>L-histidyl-[translation elongation factor 2] + S-adenosyl-L-methionine = 2-[(3S)-amino-3-carboxypropyl]-L-histidyl-[translation elongation factor 2] + S-methyl-5'-thioadenosine + H(+)</text>
        <dbReference type="Rhea" id="RHEA:36783"/>
        <dbReference type="Rhea" id="RHEA-COMP:9748"/>
        <dbReference type="Rhea" id="RHEA-COMP:9749"/>
        <dbReference type="ChEBI" id="CHEBI:15378"/>
        <dbReference type="ChEBI" id="CHEBI:17509"/>
        <dbReference type="ChEBI" id="CHEBI:29979"/>
        <dbReference type="ChEBI" id="CHEBI:59789"/>
        <dbReference type="ChEBI" id="CHEBI:73995"/>
        <dbReference type="EC" id="2.5.1.108"/>
    </reaction>
</comment>
<comment type="similarity">
    <text evidence="10">Belongs to the DPH1/DPH2 family.</text>
</comment>
<dbReference type="GO" id="GO:0051539">
    <property type="term" value="F:4 iron, 4 sulfur cluster binding"/>
    <property type="evidence" value="ECO:0007669"/>
    <property type="project" value="UniProtKB-UniRule"/>
</dbReference>
<dbReference type="PANTHER" id="PTHR10762">
    <property type="entry name" value="DIPHTHAMIDE BIOSYNTHESIS PROTEIN"/>
    <property type="match status" value="1"/>
</dbReference>
<dbReference type="Gene3D" id="3.40.50.11850">
    <property type="entry name" value="Diphthamide synthesis DPH1/DPH2 domain 2"/>
    <property type="match status" value="1"/>
</dbReference>
<protein>
    <recommendedName>
        <fullName evidence="3 10">2-(3-amino-3-carboxypropyl)histidine synthase</fullName>
        <ecNumber evidence="3 10">2.5.1.108</ecNumber>
    </recommendedName>
</protein>
<dbReference type="PIRSF" id="PIRSF004967">
    <property type="entry name" value="DPH1"/>
    <property type="match status" value="1"/>
</dbReference>
<dbReference type="Gene3D" id="3.40.50.11860">
    <property type="entry name" value="Diphthamide synthesis DPH1/DPH2 domain 3"/>
    <property type="match status" value="1"/>
</dbReference>
<keyword evidence="5 10" id="KW-0949">S-adenosyl-L-methionine</keyword>
<evidence type="ECO:0000256" key="4">
    <source>
        <dbReference type="ARBA" id="ARBA00022679"/>
    </source>
</evidence>
<evidence type="ECO:0000256" key="6">
    <source>
        <dbReference type="ARBA" id="ARBA00022723"/>
    </source>
</evidence>
<dbReference type="EC" id="2.5.1.108" evidence="3 10"/>
<dbReference type="GO" id="GO:0017183">
    <property type="term" value="P:protein histidyl modification to diphthamide"/>
    <property type="evidence" value="ECO:0007669"/>
    <property type="project" value="UniProtKB-UniRule"/>
</dbReference>
<dbReference type="Gene3D" id="3.40.50.11840">
    <property type="entry name" value="Diphthamide synthesis DPH1/DPH2 domain 1"/>
    <property type="match status" value="1"/>
</dbReference>
<evidence type="ECO:0000256" key="2">
    <source>
        <dbReference type="ARBA" id="ARBA00005156"/>
    </source>
</evidence>
<dbReference type="EMBL" id="DQVR01000053">
    <property type="protein sequence ID" value="HIQ23907.1"/>
    <property type="molecule type" value="Genomic_DNA"/>
</dbReference>
<proteinExistence type="inferred from homology"/>
<evidence type="ECO:0000256" key="7">
    <source>
        <dbReference type="ARBA" id="ARBA00023004"/>
    </source>
</evidence>
<comment type="pathway">
    <text evidence="2 10">Protein modification; peptidyl-diphthamide biosynthesis.</text>
</comment>
<evidence type="ECO:0000313" key="12">
    <source>
        <dbReference type="Proteomes" id="UP000600071"/>
    </source>
</evidence>
<organism evidence="11 12">
    <name type="scientific">Pyrodictium delaneyi</name>
    <dbReference type="NCBI Taxonomy" id="1273541"/>
    <lineage>
        <taxon>Archaea</taxon>
        <taxon>Thermoproteota</taxon>
        <taxon>Thermoprotei</taxon>
        <taxon>Desulfurococcales</taxon>
        <taxon>Pyrodictiaceae</taxon>
        <taxon>Pyrodictium</taxon>
    </lineage>
</organism>
<name>A0A833E8T5_9CREN</name>
<evidence type="ECO:0000256" key="5">
    <source>
        <dbReference type="ARBA" id="ARBA00022691"/>
    </source>
</evidence>
<dbReference type="InterPro" id="IPR042264">
    <property type="entry name" value="DPH1/DPH2_2"/>
</dbReference>
<evidence type="ECO:0000256" key="9">
    <source>
        <dbReference type="ARBA" id="ARBA00048403"/>
    </source>
</evidence>
<dbReference type="NCBIfam" id="TIGR00322">
    <property type="entry name" value="diphth2_R"/>
    <property type="match status" value="1"/>
</dbReference>
<sequence length="356" mass="39634">MGVSCKGCCKIIDDYMFDFSKVVKVIKTRKPRAVVLEAPQGMVRLLERLAEFLAEECLAGEDIEVYIRLEPSFGSCSVSFDVLDTMGDDIILVHIGHGEYSYPLCRRGMCVYEIPDNIYIAEGEYLGGNAEALTNKVIKVFEANGWSNTAIGYSIQHKRLANTVANLLSENGISVIATSNVIGCNYYSLAKLRDKIDAYLVIAGGYFHALGLGLALSGSAPILRIDPYTSSVEDIAGLVAKTLAKRYWLMQQAVNASRIGIVVGLLAGQYRPWIAQYLAQLANRRGVRYRFILARYVTREYLDNFSPDDYDAYVMVSCPRLAIEDFSDYWKPVLTPAEARIVLSDSIAGQQYTFPW</sequence>
<evidence type="ECO:0000256" key="3">
    <source>
        <dbReference type="ARBA" id="ARBA00012221"/>
    </source>
</evidence>
<evidence type="ECO:0000256" key="8">
    <source>
        <dbReference type="ARBA" id="ARBA00023014"/>
    </source>
</evidence>
<comment type="cofactor">
    <cofactor evidence="1 10">
        <name>[4Fe-4S] cluster</name>
        <dbReference type="ChEBI" id="CHEBI:49883"/>
    </cofactor>
</comment>
<evidence type="ECO:0000256" key="10">
    <source>
        <dbReference type="PIRNR" id="PIRNR004967"/>
    </source>
</evidence>
<keyword evidence="4 10" id="KW-0808">Transferase</keyword>
<dbReference type="GO" id="GO:0046872">
    <property type="term" value="F:metal ion binding"/>
    <property type="evidence" value="ECO:0007669"/>
    <property type="project" value="UniProtKB-KW"/>
</dbReference>
<gene>
    <name evidence="11" type="ORF">EYH50_02530</name>
</gene>
<evidence type="ECO:0000313" key="11">
    <source>
        <dbReference type="EMBL" id="HIQ23907.1"/>
    </source>
</evidence>
<dbReference type="FunFam" id="3.40.50.11860:FF:000001">
    <property type="entry name" value="2-(3-amino-3-carboxypropyl)histidine synthase subunit 2"/>
    <property type="match status" value="1"/>
</dbReference>
<reference evidence="11" key="1">
    <citation type="journal article" date="2020" name="ISME J.">
        <title>Gammaproteobacteria mediating utilization of methyl-, sulfur- and petroleum organic compounds in deep ocean hydrothermal plumes.</title>
        <authorList>
            <person name="Zhou Z."/>
            <person name="Liu Y."/>
            <person name="Pan J."/>
            <person name="Cron B.R."/>
            <person name="Toner B.M."/>
            <person name="Anantharaman K."/>
            <person name="Breier J.A."/>
            <person name="Dick G.J."/>
            <person name="Li M."/>
        </authorList>
    </citation>
    <scope>NUCLEOTIDE SEQUENCE</scope>
    <source>
        <strain evidence="11">SZUA-1523</strain>
    </source>
</reference>
<keyword evidence="10" id="KW-0004">4Fe-4S</keyword>
<accession>A0A833E8T5</accession>
<keyword evidence="8 10" id="KW-0411">Iron-sulfur</keyword>
<comment type="caution">
    <text evidence="11">The sequence shown here is derived from an EMBL/GenBank/DDBJ whole genome shotgun (WGS) entry which is preliminary data.</text>
</comment>
<keyword evidence="7 10" id="KW-0408">Iron</keyword>
<dbReference type="AlphaFoldDB" id="A0A833E8T5"/>
<dbReference type="InterPro" id="IPR016435">
    <property type="entry name" value="DPH1/DPH2"/>
</dbReference>
<dbReference type="InterPro" id="IPR042263">
    <property type="entry name" value="DPH1/DPH2_1"/>
</dbReference>
<dbReference type="Pfam" id="PF01866">
    <property type="entry name" value="Diphthamide_syn"/>
    <property type="match status" value="1"/>
</dbReference>
<dbReference type="SFLD" id="SFLDS00032">
    <property type="entry name" value="Radical_SAM_3-amino-3-carboxyp"/>
    <property type="match status" value="1"/>
</dbReference>
<keyword evidence="6 10" id="KW-0479">Metal-binding</keyword>
<dbReference type="UniPathway" id="UPA00559"/>
<dbReference type="InterPro" id="IPR035435">
    <property type="entry name" value="DPH1/DPH2_euk_archaea"/>
</dbReference>
<dbReference type="PANTHER" id="PTHR10762:SF1">
    <property type="entry name" value="2-(3-AMINO-3-CARBOXYPROPYL)HISTIDINE SYNTHASE SUBUNIT 1"/>
    <property type="match status" value="1"/>
</dbReference>
<evidence type="ECO:0000256" key="1">
    <source>
        <dbReference type="ARBA" id="ARBA00001966"/>
    </source>
</evidence>
<comment type="function">
    <text evidence="10">Catalyzes the first step of diphthamide biosynthesis, i.e. the transfer of the 3-amino-3-carboxypropyl group from S-adenosyl-L-methionine (SAM) to the C2 position of the imidazole ring of the target histidine residue in translation elongation factor 2 (EF-2).</text>
</comment>
<dbReference type="InterPro" id="IPR042265">
    <property type="entry name" value="DPH1/DPH2_3"/>
</dbReference>